<dbReference type="PANTHER" id="PTHR11945">
    <property type="entry name" value="MADS BOX PROTEIN"/>
    <property type="match status" value="1"/>
</dbReference>
<feature type="compositionally biased region" description="Basic residues" evidence="6">
    <location>
        <begin position="123"/>
        <end position="132"/>
    </location>
</feature>
<evidence type="ECO:0000256" key="3">
    <source>
        <dbReference type="ARBA" id="ARBA00023125"/>
    </source>
</evidence>
<dbReference type="GO" id="GO:0000978">
    <property type="term" value="F:RNA polymerase II cis-regulatory region sequence-specific DNA binding"/>
    <property type="evidence" value="ECO:0007669"/>
    <property type="project" value="TreeGrafter"/>
</dbReference>
<dbReference type="AlphaFoldDB" id="A0A2H5QC65"/>
<proteinExistence type="predicted"/>
<evidence type="ECO:0000256" key="1">
    <source>
        <dbReference type="ARBA" id="ARBA00004123"/>
    </source>
</evidence>
<reference evidence="8 9" key="1">
    <citation type="journal article" date="2017" name="Front. Genet.">
        <title>Draft sequencing of the heterozygous diploid genome of Satsuma (Citrus unshiu Marc.) using a hybrid assembly approach.</title>
        <authorList>
            <person name="Shimizu T."/>
            <person name="Tanizawa Y."/>
            <person name="Mochizuki T."/>
            <person name="Nagasaki H."/>
            <person name="Yoshioka T."/>
            <person name="Toyoda A."/>
            <person name="Fujiyama A."/>
            <person name="Kaminuma E."/>
            <person name="Nakamura Y."/>
        </authorList>
    </citation>
    <scope>NUCLEOTIDE SEQUENCE [LARGE SCALE GENOMIC DNA]</scope>
    <source>
        <strain evidence="9">cv. Miyagawa wase</strain>
    </source>
</reference>
<feature type="compositionally biased region" description="Low complexity" evidence="6">
    <location>
        <begin position="204"/>
        <end position="224"/>
    </location>
</feature>
<feature type="region of interest" description="Disordered" evidence="6">
    <location>
        <begin position="114"/>
        <end position="160"/>
    </location>
</feature>
<sequence>MGKKIEIKKIADAKARQVTYAKRKKSLIKKAREISVACGIDLVLITFSPTKRGRSTKFCSMKRFKIEDLIQRYLNLSPEKKFQFYEPDPKDDLSSSNIILLERNLKQALQQVQNKKNELIKSPSRKYKKRNQLKKDKAKQDDHLTKERQTKNPGSGSLQMQHENLISDPFRVPNTIAAITIDGNNNNSEHLNFTNAVTGDCSNNGSVADNNNNNGSSIENNGSSDADPIAQIPPTIDNTYIQNVMSPTFQFEADFNEVNFTDGTFNTILSNTNQPLNSKRVFSPVDYEPIFTNNNNNDNGSTEKNGGSDAALCTQVNLLPNSNEAEKGNKEIMVTGFG</sequence>
<dbReference type="Gene3D" id="3.40.1810.10">
    <property type="entry name" value="Transcription factor, MADS-box"/>
    <property type="match status" value="1"/>
</dbReference>
<feature type="domain" description="MADS-box" evidence="7">
    <location>
        <begin position="1"/>
        <end position="52"/>
    </location>
</feature>
<dbReference type="STRING" id="55188.A0A2H5QC65"/>
<dbReference type="GO" id="GO:0005634">
    <property type="term" value="C:nucleus"/>
    <property type="evidence" value="ECO:0007669"/>
    <property type="project" value="UniProtKB-SubCell"/>
</dbReference>
<feature type="compositionally biased region" description="Polar residues" evidence="6">
    <location>
        <begin position="151"/>
        <end position="160"/>
    </location>
</feature>
<evidence type="ECO:0000313" key="8">
    <source>
        <dbReference type="EMBL" id="GAY62227.1"/>
    </source>
</evidence>
<keyword evidence="3" id="KW-0238">DNA-binding</keyword>
<dbReference type="InterPro" id="IPR036879">
    <property type="entry name" value="TF_MADSbox_sf"/>
</dbReference>
<evidence type="ECO:0000259" key="7">
    <source>
        <dbReference type="PROSITE" id="PS50066"/>
    </source>
</evidence>
<dbReference type="InterPro" id="IPR002100">
    <property type="entry name" value="TF_MADSbox"/>
</dbReference>
<dbReference type="SUPFAM" id="SSF55455">
    <property type="entry name" value="SRF-like"/>
    <property type="match status" value="1"/>
</dbReference>
<gene>
    <name evidence="8" type="ORF">CUMW_216110</name>
</gene>
<keyword evidence="9" id="KW-1185">Reference proteome</keyword>
<dbReference type="GO" id="GO:0045893">
    <property type="term" value="P:positive regulation of DNA-templated transcription"/>
    <property type="evidence" value="ECO:0007669"/>
    <property type="project" value="UniProtKB-ARBA"/>
</dbReference>
<protein>
    <recommendedName>
        <fullName evidence="7">MADS-box domain-containing protein</fullName>
    </recommendedName>
</protein>
<keyword evidence="2" id="KW-0805">Transcription regulation</keyword>
<accession>A0A2H5QC65</accession>
<feature type="region of interest" description="Disordered" evidence="6">
    <location>
        <begin position="204"/>
        <end position="228"/>
    </location>
</feature>
<evidence type="ECO:0000313" key="9">
    <source>
        <dbReference type="Proteomes" id="UP000236630"/>
    </source>
</evidence>
<name>A0A2H5QC65_CITUN</name>
<dbReference type="GO" id="GO:0046983">
    <property type="term" value="F:protein dimerization activity"/>
    <property type="evidence" value="ECO:0007669"/>
    <property type="project" value="InterPro"/>
</dbReference>
<organism evidence="8 9">
    <name type="scientific">Citrus unshiu</name>
    <name type="common">Satsuma mandarin</name>
    <name type="synonym">Citrus nobilis var. unshiu</name>
    <dbReference type="NCBI Taxonomy" id="55188"/>
    <lineage>
        <taxon>Eukaryota</taxon>
        <taxon>Viridiplantae</taxon>
        <taxon>Streptophyta</taxon>
        <taxon>Embryophyta</taxon>
        <taxon>Tracheophyta</taxon>
        <taxon>Spermatophyta</taxon>
        <taxon>Magnoliopsida</taxon>
        <taxon>eudicotyledons</taxon>
        <taxon>Gunneridae</taxon>
        <taxon>Pentapetalae</taxon>
        <taxon>rosids</taxon>
        <taxon>malvids</taxon>
        <taxon>Sapindales</taxon>
        <taxon>Rutaceae</taxon>
        <taxon>Aurantioideae</taxon>
        <taxon>Citrus</taxon>
    </lineage>
</organism>
<keyword evidence="4" id="KW-0804">Transcription</keyword>
<dbReference type="PRINTS" id="PR00404">
    <property type="entry name" value="MADSDOMAIN"/>
</dbReference>
<comment type="caution">
    <text evidence="8">The sequence shown here is derived from an EMBL/GenBank/DDBJ whole genome shotgun (WGS) entry which is preliminary data.</text>
</comment>
<comment type="subcellular location">
    <subcellularLocation>
        <location evidence="1">Nucleus</location>
    </subcellularLocation>
</comment>
<evidence type="ECO:0000256" key="2">
    <source>
        <dbReference type="ARBA" id="ARBA00023015"/>
    </source>
</evidence>
<dbReference type="PROSITE" id="PS50066">
    <property type="entry name" value="MADS_BOX_2"/>
    <property type="match status" value="1"/>
</dbReference>
<evidence type="ECO:0000256" key="4">
    <source>
        <dbReference type="ARBA" id="ARBA00023163"/>
    </source>
</evidence>
<evidence type="ECO:0000256" key="6">
    <source>
        <dbReference type="SAM" id="MobiDB-lite"/>
    </source>
</evidence>
<dbReference type="EMBL" id="BDQV01000297">
    <property type="protein sequence ID" value="GAY62227.1"/>
    <property type="molecule type" value="Genomic_DNA"/>
</dbReference>
<dbReference type="Proteomes" id="UP000236630">
    <property type="component" value="Unassembled WGS sequence"/>
</dbReference>
<dbReference type="SMART" id="SM00432">
    <property type="entry name" value="MADS"/>
    <property type="match status" value="1"/>
</dbReference>
<dbReference type="Pfam" id="PF00319">
    <property type="entry name" value="SRF-TF"/>
    <property type="match status" value="1"/>
</dbReference>
<dbReference type="GO" id="GO:0000981">
    <property type="term" value="F:DNA-binding transcription factor activity, RNA polymerase II-specific"/>
    <property type="evidence" value="ECO:0007669"/>
    <property type="project" value="TreeGrafter"/>
</dbReference>
<evidence type="ECO:0000256" key="5">
    <source>
        <dbReference type="ARBA" id="ARBA00023242"/>
    </source>
</evidence>
<keyword evidence="5" id="KW-0539">Nucleus</keyword>
<feature type="compositionally biased region" description="Basic and acidic residues" evidence="6">
    <location>
        <begin position="133"/>
        <end position="150"/>
    </location>
</feature>
<dbReference type="PANTHER" id="PTHR11945:SF534">
    <property type="entry name" value="MYOCYTE-SPECIFIC ENHANCER FACTOR 2"/>
    <property type="match status" value="1"/>
</dbReference>